<evidence type="ECO:0000259" key="4">
    <source>
        <dbReference type="Pfam" id="PF06722"/>
    </source>
</evidence>
<evidence type="ECO:0000313" key="7">
    <source>
        <dbReference type="Proteomes" id="UP000763557"/>
    </source>
</evidence>
<evidence type="ECO:0000256" key="2">
    <source>
        <dbReference type="ARBA" id="ARBA00022676"/>
    </source>
</evidence>
<dbReference type="InterPro" id="IPR010610">
    <property type="entry name" value="EryCIII-like_C"/>
</dbReference>
<accession>A0ABX2F5D5</accession>
<dbReference type="EMBL" id="JAAATY010000010">
    <property type="protein sequence ID" value="NRN66550.1"/>
    <property type="molecule type" value="Genomic_DNA"/>
</dbReference>
<feature type="domain" description="Erythromycin biosynthesis protein CIII-like C-terminal" evidence="4">
    <location>
        <begin position="267"/>
        <end position="410"/>
    </location>
</feature>
<comment type="caution">
    <text evidence="6">The sequence shown here is derived from an EMBL/GenBank/DDBJ whole genome shotgun (WGS) entry which is preliminary data.</text>
</comment>
<evidence type="ECO:0000256" key="3">
    <source>
        <dbReference type="ARBA" id="ARBA00022679"/>
    </source>
</evidence>
<name>A0ABX2F5D5_9PSEU</name>
<dbReference type="InterPro" id="IPR050426">
    <property type="entry name" value="Glycosyltransferase_28"/>
</dbReference>
<comment type="similarity">
    <text evidence="1">Belongs to the glycosyltransferase 28 family.</text>
</comment>
<evidence type="ECO:0000256" key="1">
    <source>
        <dbReference type="ARBA" id="ARBA00006962"/>
    </source>
</evidence>
<reference evidence="6 7" key="1">
    <citation type="submission" date="2020-01" db="EMBL/GenBank/DDBJ databases">
        <title>Kibdelosporangium persica a novel Actinomycetes from a hot desert in Iran.</title>
        <authorList>
            <person name="Safaei N."/>
            <person name="Zaburannyi N."/>
            <person name="Mueller R."/>
            <person name="Wink J."/>
        </authorList>
    </citation>
    <scope>NUCLEOTIDE SEQUENCE [LARGE SCALE GENOMIC DNA]</scope>
    <source>
        <strain evidence="6 7">4NS15</strain>
    </source>
</reference>
<dbReference type="PANTHER" id="PTHR48050">
    <property type="entry name" value="STEROL 3-BETA-GLUCOSYLTRANSFERASE"/>
    <property type="match status" value="1"/>
</dbReference>
<evidence type="ECO:0000313" key="6">
    <source>
        <dbReference type="EMBL" id="NRN66550.1"/>
    </source>
</evidence>
<dbReference type="InterPro" id="IPR002213">
    <property type="entry name" value="UDP_glucos_trans"/>
</dbReference>
<dbReference type="InterPro" id="IPR048284">
    <property type="entry name" value="EryCIII-like_N"/>
</dbReference>
<evidence type="ECO:0000259" key="5">
    <source>
        <dbReference type="Pfam" id="PF21036"/>
    </source>
</evidence>
<sequence>MRVMLIVFPTRTHVYSMAPVGWALRAAGHEVRYVGPRNPSEVEPFLETGLDAMWFGDDVDIARERKLGDTGSSNAMDDDFKLSETRQERYTAEYVRAVHEMWVDVFRWITPDSLLDELLSFAKQWQPDLVVWDPLMYAGPLVAHVVGAAHVRMLYAADQTARISFQYQELGERRDPLVEWMSGWLGKHGREFDETLRFGMATIDPSPSCIRYDLDVNYIPVRFVPVNRPLPIPRWVVEEPARPRVCLTLGVSNRQVHGREEASVLDLLDGLGELDIEVIATLSADQLASVDRVPANVRAVDFIPMNEALASCSAIVHQGGGATVGNAVVNGVPQLIVPGTTWSERASALAQEERGYGLLLDLADLTASSVRSGVERLITEPSFARCAAEVRQEMLDTPTLSDIVPDLEALASR</sequence>
<keyword evidence="7" id="KW-1185">Reference proteome</keyword>
<dbReference type="Pfam" id="PF21036">
    <property type="entry name" value="EryCIII-like_N"/>
    <property type="match status" value="1"/>
</dbReference>
<proteinExistence type="inferred from homology"/>
<dbReference type="PANTHER" id="PTHR48050:SF13">
    <property type="entry name" value="STEROL 3-BETA-GLUCOSYLTRANSFERASE UGT80A2"/>
    <property type="match status" value="1"/>
</dbReference>
<gene>
    <name evidence="6" type="ORF">GC106_37750</name>
</gene>
<dbReference type="SUPFAM" id="SSF53756">
    <property type="entry name" value="UDP-Glycosyltransferase/glycogen phosphorylase"/>
    <property type="match status" value="1"/>
</dbReference>
<dbReference type="Proteomes" id="UP000763557">
    <property type="component" value="Unassembled WGS sequence"/>
</dbReference>
<organism evidence="6 7">
    <name type="scientific">Kibdelosporangium persicum</name>
    <dbReference type="NCBI Taxonomy" id="2698649"/>
    <lineage>
        <taxon>Bacteria</taxon>
        <taxon>Bacillati</taxon>
        <taxon>Actinomycetota</taxon>
        <taxon>Actinomycetes</taxon>
        <taxon>Pseudonocardiales</taxon>
        <taxon>Pseudonocardiaceae</taxon>
        <taxon>Kibdelosporangium</taxon>
    </lineage>
</organism>
<keyword evidence="3" id="KW-0808">Transferase</keyword>
<keyword evidence="2" id="KW-0328">Glycosyltransferase</keyword>
<dbReference type="CDD" id="cd03784">
    <property type="entry name" value="GT1_Gtf-like"/>
    <property type="match status" value="1"/>
</dbReference>
<dbReference type="Gene3D" id="3.40.50.2000">
    <property type="entry name" value="Glycogen Phosphorylase B"/>
    <property type="match status" value="2"/>
</dbReference>
<feature type="domain" description="Erythromycin biosynthesis protein CIII-like N-terminal" evidence="5">
    <location>
        <begin position="22"/>
        <end position="250"/>
    </location>
</feature>
<protein>
    <submittedName>
        <fullName evidence="6">Tylactone mycaminosyltransferase/glycosyltransferase DesVII</fullName>
    </submittedName>
</protein>
<dbReference type="Pfam" id="PF06722">
    <property type="entry name" value="EryCIII-like_C"/>
    <property type="match status" value="1"/>
</dbReference>